<dbReference type="GO" id="GO:0005506">
    <property type="term" value="F:iron ion binding"/>
    <property type="evidence" value="ECO:0007669"/>
    <property type="project" value="InterPro"/>
</dbReference>
<dbReference type="NCBIfam" id="NF001540">
    <property type="entry name" value="PRK00366.1"/>
    <property type="match status" value="1"/>
</dbReference>
<evidence type="ECO:0000259" key="8">
    <source>
        <dbReference type="Pfam" id="PF04551"/>
    </source>
</evidence>
<protein>
    <recommendedName>
        <fullName evidence="7">4-hydroxy-3-methylbut-2-en-1-yl diphosphate synthase (flavodoxin)</fullName>
        <ecNumber evidence="7">1.17.7.3</ecNumber>
    </recommendedName>
    <alternativeName>
        <fullName evidence="7">1-hydroxy-2-methyl-2-(E)-butenyl 4-diphosphate synthase</fullName>
    </alternativeName>
</protein>
<gene>
    <name evidence="7" type="primary">ispG</name>
    <name evidence="10" type="ORF">LX24_00181</name>
</gene>
<evidence type="ECO:0000259" key="9">
    <source>
        <dbReference type="Pfam" id="PF26540"/>
    </source>
</evidence>
<evidence type="ECO:0000256" key="1">
    <source>
        <dbReference type="ARBA" id="ARBA00022485"/>
    </source>
</evidence>
<feature type="binding site" evidence="7">
    <location>
        <position position="262"/>
    </location>
    <ligand>
        <name>[4Fe-4S] cluster</name>
        <dbReference type="ChEBI" id="CHEBI:49883"/>
    </ligand>
</feature>
<keyword evidence="4 7" id="KW-0408">Iron</keyword>
<dbReference type="InterPro" id="IPR058578">
    <property type="entry name" value="IspG_TIM"/>
</dbReference>
<dbReference type="GO" id="GO:0141197">
    <property type="term" value="F:4-hydroxy-3-methylbut-2-enyl-diphosphate synthase activity (flavodoxin)"/>
    <property type="evidence" value="ECO:0007669"/>
    <property type="project" value="UniProtKB-EC"/>
</dbReference>
<dbReference type="UniPathway" id="UPA00056">
    <property type="reaction ID" value="UER00096"/>
</dbReference>
<dbReference type="InterPro" id="IPR011005">
    <property type="entry name" value="Dihydropteroate_synth-like_sf"/>
</dbReference>
<comment type="caution">
    <text evidence="10">The sequence shown here is derived from an EMBL/GenBank/DDBJ whole genome shotgun (WGS) entry which is preliminary data.</text>
</comment>
<keyword evidence="2 7" id="KW-0479">Metal-binding</keyword>
<dbReference type="SUPFAM" id="SSF51717">
    <property type="entry name" value="Dihydropteroate synthetase-like"/>
    <property type="match status" value="1"/>
</dbReference>
<organism evidence="10 11">
    <name type="scientific">Desulfallas thermosapovorans DSM 6562</name>
    <dbReference type="NCBI Taxonomy" id="1121431"/>
    <lineage>
        <taxon>Bacteria</taxon>
        <taxon>Bacillati</taxon>
        <taxon>Bacillota</taxon>
        <taxon>Clostridia</taxon>
        <taxon>Eubacteriales</taxon>
        <taxon>Desulfallaceae</taxon>
        <taxon>Desulfallas</taxon>
    </lineage>
</organism>
<dbReference type="EMBL" id="VNHM01000001">
    <property type="protein sequence ID" value="TYO97897.1"/>
    <property type="molecule type" value="Genomic_DNA"/>
</dbReference>
<evidence type="ECO:0000256" key="4">
    <source>
        <dbReference type="ARBA" id="ARBA00023004"/>
    </source>
</evidence>
<dbReference type="AlphaFoldDB" id="A0A5S5A0S5"/>
<dbReference type="PIRSF" id="PIRSF004640">
    <property type="entry name" value="IspG"/>
    <property type="match status" value="1"/>
</dbReference>
<keyword evidence="5 7" id="KW-0411">Iron-sulfur</keyword>
<evidence type="ECO:0000256" key="2">
    <source>
        <dbReference type="ARBA" id="ARBA00022723"/>
    </source>
</evidence>
<dbReference type="GO" id="GO:0046429">
    <property type="term" value="F:4-hydroxy-3-methylbut-2-en-1-yl diphosphate synthase activity (ferredoxin)"/>
    <property type="evidence" value="ECO:0007669"/>
    <property type="project" value="UniProtKB-UniRule"/>
</dbReference>
<evidence type="ECO:0000256" key="6">
    <source>
        <dbReference type="ARBA" id="ARBA00023229"/>
    </source>
</evidence>
<dbReference type="InterPro" id="IPR004588">
    <property type="entry name" value="IspG_bac-typ"/>
</dbReference>
<feature type="binding site" evidence="7">
    <location>
        <position position="265"/>
    </location>
    <ligand>
        <name>[4Fe-4S] cluster</name>
        <dbReference type="ChEBI" id="CHEBI:49883"/>
    </ligand>
</feature>
<keyword evidence="1 7" id="KW-0004">4Fe-4S</keyword>
<dbReference type="PANTHER" id="PTHR30454:SF0">
    <property type="entry name" value="4-HYDROXY-3-METHYLBUT-2-EN-1-YL DIPHOSPHATE SYNTHASE (FERREDOXIN), CHLOROPLASTIC"/>
    <property type="match status" value="1"/>
</dbReference>
<dbReference type="RefSeq" id="WP_166510252.1">
    <property type="nucleotide sequence ID" value="NZ_VNHM01000001.1"/>
</dbReference>
<comment type="function">
    <text evidence="7">Converts 2C-methyl-D-erythritol 2,4-cyclodiphosphate (ME-2,4cPP) into 1-hydroxy-2-methyl-2-(E)-butenyl 4-diphosphate.</text>
</comment>
<comment type="similarity">
    <text evidence="7">Belongs to the IspG family.</text>
</comment>
<dbReference type="HAMAP" id="MF_00159">
    <property type="entry name" value="IspG"/>
    <property type="match status" value="1"/>
</dbReference>
<dbReference type="GO" id="GO:0051539">
    <property type="term" value="F:4 iron, 4 sulfur cluster binding"/>
    <property type="evidence" value="ECO:0007669"/>
    <property type="project" value="UniProtKB-UniRule"/>
</dbReference>
<evidence type="ECO:0000256" key="5">
    <source>
        <dbReference type="ARBA" id="ARBA00023014"/>
    </source>
</evidence>
<comment type="pathway">
    <text evidence="7">Isoprenoid biosynthesis; isopentenyl diphosphate biosynthesis via DXP pathway; isopentenyl diphosphate from 1-deoxy-D-xylulose 5-phosphate: step 5/6.</text>
</comment>
<comment type="catalytic activity">
    <reaction evidence="7">
        <text>(2E)-4-hydroxy-3-methylbut-2-enyl diphosphate + oxidized [flavodoxin] + H2O + 2 H(+) = 2-C-methyl-D-erythritol 2,4-cyclic diphosphate + reduced [flavodoxin]</text>
        <dbReference type="Rhea" id="RHEA:43604"/>
        <dbReference type="Rhea" id="RHEA-COMP:10622"/>
        <dbReference type="Rhea" id="RHEA-COMP:10623"/>
        <dbReference type="ChEBI" id="CHEBI:15377"/>
        <dbReference type="ChEBI" id="CHEBI:15378"/>
        <dbReference type="ChEBI" id="CHEBI:57618"/>
        <dbReference type="ChEBI" id="CHEBI:58210"/>
        <dbReference type="ChEBI" id="CHEBI:58483"/>
        <dbReference type="ChEBI" id="CHEBI:128753"/>
        <dbReference type="EC" id="1.17.7.3"/>
    </reaction>
</comment>
<keyword evidence="3 7" id="KW-0560">Oxidoreductase</keyword>
<proteinExistence type="inferred from homology"/>
<reference evidence="10 11" key="1">
    <citation type="submission" date="2019-07" db="EMBL/GenBank/DDBJ databases">
        <title>Genomic Encyclopedia of Type Strains, Phase I: the one thousand microbial genomes (KMG-I) project.</title>
        <authorList>
            <person name="Kyrpides N."/>
        </authorList>
    </citation>
    <scope>NUCLEOTIDE SEQUENCE [LARGE SCALE GENOMIC DNA]</scope>
    <source>
        <strain evidence="10 11">DSM 6562</strain>
    </source>
</reference>
<dbReference type="NCBIfam" id="TIGR00612">
    <property type="entry name" value="ispG_gcpE"/>
    <property type="match status" value="1"/>
</dbReference>
<dbReference type="PANTHER" id="PTHR30454">
    <property type="entry name" value="4-HYDROXY-3-METHYLBUT-2-EN-1-YL DIPHOSPHATE SYNTHASE"/>
    <property type="match status" value="1"/>
</dbReference>
<name>A0A5S5A0S5_9FIRM</name>
<dbReference type="GO" id="GO:0019288">
    <property type="term" value="P:isopentenyl diphosphate biosynthetic process, methylerythritol 4-phosphate pathway"/>
    <property type="evidence" value="ECO:0007669"/>
    <property type="project" value="UniProtKB-UniRule"/>
</dbReference>
<dbReference type="SUPFAM" id="SSF56014">
    <property type="entry name" value="Nitrite and sulphite reductase 4Fe-4S domain-like"/>
    <property type="match status" value="1"/>
</dbReference>
<dbReference type="FunFam" id="3.30.413.10:FF:000005">
    <property type="entry name" value="4-hydroxy-3-methylbut-2-en-1-yl diphosphate synthase (flavodoxin)"/>
    <property type="match status" value="1"/>
</dbReference>
<dbReference type="Gene3D" id="3.20.20.20">
    <property type="entry name" value="Dihydropteroate synthase-like"/>
    <property type="match status" value="1"/>
</dbReference>
<dbReference type="Pfam" id="PF04551">
    <property type="entry name" value="GcpE"/>
    <property type="match status" value="1"/>
</dbReference>
<accession>A0A5S5A0S5</accession>
<keyword evidence="11" id="KW-1185">Reference proteome</keyword>
<feature type="domain" description="IspG C-terminal" evidence="9">
    <location>
        <begin position="258"/>
        <end position="345"/>
    </location>
</feature>
<sequence length="357" mass="38408">MQRRKTRPVRLGGIIVGGDAPVSVQSMTNTDTRDVAATRGQIERLIRAGCEIVRVAVPDRQAALALPDIMQNMNVPLVADIHFDYRLALAAIDAGVDGLRINPGNIGGRDKVAAVVRAARQRSIPIRIGVNAGSLEKDLLREGVTPEAMVQSALRHVSMLEELGFYDIKISLKASDVPVMLKAYRMLADKVDYPFHIGVTEAGTVFTGSIKSAVGIGALLWEGIGDTVRVSLTGDPVQEVRVAFEILKALGIRRRGAEMISCPTCGRTRIDLFKIAGEVEQRLAAIDQPIKVAVMGCAVNGPGEARHADVGIAGGVGEGIIFRKGRVIRKVPENLLVEELMKEIDIIIQGRNGDEGF</sequence>
<comment type="cofactor">
    <cofactor evidence="7">
        <name>[4Fe-4S] cluster</name>
        <dbReference type="ChEBI" id="CHEBI:49883"/>
    </cofactor>
    <text evidence="7">Binds 1 [4Fe-4S] cluster.</text>
</comment>
<evidence type="ECO:0000313" key="11">
    <source>
        <dbReference type="Proteomes" id="UP000323166"/>
    </source>
</evidence>
<dbReference type="Gene3D" id="3.30.413.10">
    <property type="entry name" value="Sulfite Reductase Hemoprotein, domain 1"/>
    <property type="match status" value="1"/>
</dbReference>
<dbReference type="Proteomes" id="UP000323166">
    <property type="component" value="Unassembled WGS sequence"/>
</dbReference>
<evidence type="ECO:0000256" key="7">
    <source>
        <dbReference type="HAMAP-Rule" id="MF_00159"/>
    </source>
</evidence>
<keyword evidence="6 7" id="KW-0414">Isoprene biosynthesis</keyword>
<feature type="domain" description="IspG TIM-barrel" evidence="8">
    <location>
        <begin position="6"/>
        <end position="243"/>
    </location>
</feature>
<feature type="binding site" evidence="7">
    <location>
        <position position="297"/>
    </location>
    <ligand>
        <name>[4Fe-4S] cluster</name>
        <dbReference type="ChEBI" id="CHEBI:49883"/>
    </ligand>
</feature>
<evidence type="ECO:0000313" key="10">
    <source>
        <dbReference type="EMBL" id="TYO97897.1"/>
    </source>
</evidence>
<dbReference type="Pfam" id="PF26540">
    <property type="entry name" value="GcpE_C"/>
    <property type="match status" value="1"/>
</dbReference>
<dbReference type="FunFam" id="3.20.20.20:FF:000001">
    <property type="entry name" value="4-hydroxy-3-methylbut-2-en-1-yl diphosphate synthase (flavodoxin)"/>
    <property type="match status" value="1"/>
</dbReference>
<dbReference type="InterPro" id="IPR045854">
    <property type="entry name" value="NO2/SO3_Rdtase_4Fe4S_sf"/>
</dbReference>
<evidence type="ECO:0000256" key="3">
    <source>
        <dbReference type="ARBA" id="ARBA00023002"/>
    </source>
</evidence>
<dbReference type="GO" id="GO:0016114">
    <property type="term" value="P:terpenoid biosynthetic process"/>
    <property type="evidence" value="ECO:0007669"/>
    <property type="project" value="InterPro"/>
</dbReference>
<feature type="binding site" evidence="7">
    <location>
        <position position="304"/>
    </location>
    <ligand>
        <name>[4Fe-4S] cluster</name>
        <dbReference type="ChEBI" id="CHEBI:49883"/>
    </ligand>
</feature>
<dbReference type="EC" id="1.17.7.3" evidence="7"/>
<dbReference type="InterPro" id="IPR058579">
    <property type="entry name" value="IspG_C"/>
</dbReference>
<dbReference type="InterPro" id="IPR016425">
    <property type="entry name" value="IspG_bac"/>
</dbReference>